<organism evidence="1 2">
    <name type="scientific">Myotis myotis</name>
    <name type="common">Greater mouse-eared bat</name>
    <name type="synonym">Vespertilio myotis</name>
    <dbReference type="NCBI Taxonomy" id="51298"/>
    <lineage>
        <taxon>Eukaryota</taxon>
        <taxon>Metazoa</taxon>
        <taxon>Chordata</taxon>
        <taxon>Craniata</taxon>
        <taxon>Vertebrata</taxon>
        <taxon>Euteleostomi</taxon>
        <taxon>Mammalia</taxon>
        <taxon>Eutheria</taxon>
        <taxon>Laurasiatheria</taxon>
        <taxon>Chiroptera</taxon>
        <taxon>Yangochiroptera</taxon>
        <taxon>Vespertilionidae</taxon>
        <taxon>Myotis</taxon>
    </lineage>
</organism>
<evidence type="ECO:0000313" key="1">
    <source>
        <dbReference type="EMBL" id="KAF6319699.1"/>
    </source>
</evidence>
<evidence type="ECO:0000313" key="2">
    <source>
        <dbReference type="Proteomes" id="UP000527355"/>
    </source>
</evidence>
<comment type="caution">
    <text evidence="1">The sequence shown here is derived from an EMBL/GenBank/DDBJ whole genome shotgun (WGS) entry which is preliminary data.</text>
</comment>
<proteinExistence type="predicted"/>
<dbReference type="EMBL" id="JABWUV010000011">
    <property type="protein sequence ID" value="KAF6319699.1"/>
    <property type="molecule type" value="Genomic_DNA"/>
</dbReference>
<dbReference type="AlphaFoldDB" id="A0A7J7V3J0"/>
<reference evidence="1 2" key="1">
    <citation type="journal article" date="2020" name="Nature">
        <title>Six reference-quality genomes reveal evolution of bat adaptations.</title>
        <authorList>
            <person name="Jebb D."/>
            <person name="Huang Z."/>
            <person name="Pippel M."/>
            <person name="Hughes G.M."/>
            <person name="Lavrichenko K."/>
            <person name="Devanna P."/>
            <person name="Winkler S."/>
            <person name="Jermiin L.S."/>
            <person name="Skirmuntt E.C."/>
            <person name="Katzourakis A."/>
            <person name="Burkitt-Gray L."/>
            <person name="Ray D.A."/>
            <person name="Sullivan K.A.M."/>
            <person name="Roscito J.G."/>
            <person name="Kirilenko B.M."/>
            <person name="Davalos L.M."/>
            <person name="Corthals A.P."/>
            <person name="Power M.L."/>
            <person name="Jones G."/>
            <person name="Ransome R.D."/>
            <person name="Dechmann D.K.N."/>
            <person name="Locatelli A.G."/>
            <person name="Puechmaille S.J."/>
            <person name="Fedrigo O."/>
            <person name="Jarvis E.D."/>
            <person name="Hiller M."/>
            <person name="Vernes S.C."/>
            <person name="Myers E.W."/>
            <person name="Teeling E.C."/>
        </authorList>
    </citation>
    <scope>NUCLEOTIDE SEQUENCE [LARGE SCALE GENOMIC DNA]</scope>
    <source>
        <strain evidence="1">MMyoMyo1</strain>
        <tissue evidence="1">Flight muscle</tissue>
    </source>
</reference>
<protein>
    <submittedName>
        <fullName evidence="1">Uncharacterized protein</fullName>
    </submittedName>
</protein>
<accession>A0A7J7V3J0</accession>
<sequence length="137" mass="15012">MNLINLKKNFPWMYFSSSRLKCRQVSRNVDSPHSPRTCMSNHSEGPALHSSFVCCCQLSVSLTEKAVSERAFGGIRSMRLLDFLGQGDAVQISGTMVAVCHHPTAPPLEGPRIFPCPQLGRDPVGPAGNWEFSLALP</sequence>
<gene>
    <name evidence="1" type="ORF">mMyoMyo1_008438</name>
</gene>
<dbReference type="Proteomes" id="UP000527355">
    <property type="component" value="Unassembled WGS sequence"/>
</dbReference>
<keyword evidence="2" id="KW-1185">Reference proteome</keyword>
<name>A0A7J7V3J0_MYOMY</name>